<organism evidence="2 3">
    <name type="scientific">Wolfiporia cocos (strain MD-104)</name>
    <name type="common">Brown rot fungus</name>
    <dbReference type="NCBI Taxonomy" id="742152"/>
    <lineage>
        <taxon>Eukaryota</taxon>
        <taxon>Fungi</taxon>
        <taxon>Dikarya</taxon>
        <taxon>Basidiomycota</taxon>
        <taxon>Agaricomycotina</taxon>
        <taxon>Agaricomycetes</taxon>
        <taxon>Polyporales</taxon>
        <taxon>Phaeolaceae</taxon>
        <taxon>Wolfiporia</taxon>
    </lineage>
</organism>
<dbReference type="Pfam" id="PF18803">
    <property type="entry name" value="CxC2"/>
    <property type="match status" value="1"/>
</dbReference>
<gene>
    <name evidence="2" type="ORF">WOLCODRAFT_74097</name>
</gene>
<name>A0A2H3JLN2_WOLCO</name>
<keyword evidence="3" id="KW-1185">Reference proteome</keyword>
<evidence type="ECO:0000259" key="1">
    <source>
        <dbReference type="Pfam" id="PF18803"/>
    </source>
</evidence>
<feature type="non-terminal residue" evidence="2">
    <location>
        <position position="1"/>
    </location>
</feature>
<dbReference type="OMA" id="MKSKNTH"/>
<dbReference type="EMBL" id="KB468135">
    <property type="protein sequence ID" value="PCH42791.1"/>
    <property type="molecule type" value="Genomic_DNA"/>
</dbReference>
<dbReference type="InterPro" id="IPR041457">
    <property type="entry name" value="CxC2_KDZ-assoc"/>
</dbReference>
<reference evidence="2 3" key="1">
    <citation type="journal article" date="2012" name="Science">
        <title>The Paleozoic origin of enzymatic lignin decomposition reconstructed from 31 fungal genomes.</title>
        <authorList>
            <person name="Floudas D."/>
            <person name="Binder M."/>
            <person name="Riley R."/>
            <person name="Barry K."/>
            <person name="Blanchette R.A."/>
            <person name="Henrissat B."/>
            <person name="Martinez A.T."/>
            <person name="Otillar R."/>
            <person name="Spatafora J.W."/>
            <person name="Yadav J.S."/>
            <person name="Aerts A."/>
            <person name="Benoit I."/>
            <person name="Boyd A."/>
            <person name="Carlson A."/>
            <person name="Copeland A."/>
            <person name="Coutinho P.M."/>
            <person name="de Vries R.P."/>
            <person name="Ferreira P."/>
            <person name="Findley K."/>
            <person name="Foster B."/>
            <person name="Gaskell J."/>
            <person name="Glotzer D."/>
            <person name="Gorecki P."/>
            <person name="Heitman J."/>
            <person name="Hesse C."/>
            <person name="Hori C."/>
            <person name="Igarashi K."/>
            <person name="Jurgens J.A."/>
            <person name="Kallen N."/>
            <person name="Kersten P."/>
            <person name="Kohler A."/>
            <person name="Kuees U."/>
            <person name="Kumar T.K.A."/>
            <person name="Kuo A."/>
            <person name="LaButti K."/>
            <person name="Larrondo L.F."/>
            <person name="Lindquist E."/>
            <person name="Ling A."/>
            <person name="Lombard V."/>
            <person name="Lucas S."/>
            <person name="Lundell T."/>
            <person name="Martin R."/>
            <person name="McLaughlin D.J."/>
            <person name="Morgenstern I."/>
            <person name="Morin E."/>
            <person name="Murat C."/>
            <person name="Nagy L.G."/>
            <person name="Nolan M."/>
            <person name="Ohm R.A."/>
            <person name="Patyshakuliyeva A."/>
            <person name="Rokas A."/>
            <person name="Ruiz-Duenas F.J."/>
            <person name="Sabat G."/>
            <person name="Salamov A."/>
            <person name="Samejima M."/>
            <person name="Schmutz J."/>
            <person name="Slot J.C."/>
            <person name="St John F."/>
            <person name="Stenlid J."/>
            <person name="Sun H."/>
            <person name="Sun S."/>
            <person name="Syed K."/>
            <person name="Tsang A."/>
            <person name="Wiebenga A."/>
            <person name="Young D."/>
            <person name="Pisabarro A."/>
            <person name="Eastwood D.C."/>
            <person name="Martin F."/>
            <person name="Cullen D."/>
            <person name="Grigoriev I.V."/>
            <person name="Hibbett D.S."/>
        </authorList>
    </citation>
    <scope>NUCLEOTIDE SEQUENCE [LARGE SCALE GENOMIC DNA]</scope>
    <source>
        <strain evidence="2 3">MD-104</strain>
    </source>
</reference>
<evidence type="ECO:0000313" key="3">
    <source>
        <dbReference type="Proteomes" id="UP000218811"/>
    </source>
</evidence>
<feature type="domain" description="CxC2-like cysteine cluster KDZ transposase-associated" evidence="1">
    <location>
        <begin position="3"/>
        <end position="82"/>
    </location>
</feature>
<proteinExistence type="predicted"/>
<dbReference type="Proteomes" id="UP000218811">
    <property type="component" value="Unassembled WGS sequence"/>
</dbReference>
<accession>A0A2H3JLN2</accession>
<dbReference type="InterPro" id="IPR040521">
    <property type="entry name" value="KDZ"/>
</dbReference>
<protein>
    <recommendedName>
        <fullName evidence="1">CxC2-like cysteine cluster KDZ transposase-associated domain-containing protein</fullName>
    </recommendedName>
</protein>
<dbReference type="OrthoDB" id="2792342at2759"/>
<evidence type="ECO:0000313" key="2">
    <source>
        <dbReference type="EMBL" id="PCH42791.1"/>
    </source>
</evidence>
<dbReference type="AlphaFoldDB" id="A0A2H3JLN2"/>
<dbReference type="STRING" id="742152.A0A2H3JLN2"/>
<dbReference type="Pfam" id="PF18758">
    <property type="entry name" value="KDZ"/>
    <property type="match status" value="1"/>
</dbReference>
<sequence>GRMLTVMDMMGIHHLDINWCGCENSPPHDQQLLAMGLYPASTLQPQTAFTFRVLDDYLLTNKECKTSAMSYYSRLCWATDNAFPRWVPDRYQELLRVSRQWRNLKYWKWHGFGHDLGWKVGLGDLAIFCAACLQPGVNLQDKWECHSFWLGGTPPTWKYRRSMVMDSNFTAEHLRTRWPDDDVWLGDGHGFMVAEARYKIHLAAAKESKQSPPHLCHNHHAVNQANADRHNLEATGIGAAACGHHRCFFPHLVIDFQKGEW</sequence>